<dbReference type="EMBL" id="JAOQJX010000012">
    <property type="protein sequence ID" value="MCU6747765.1"/>
    <property type="molecule type" value="Genomic_DNA"/>
</dbReference>
<dbReference type="InterPro" id="IPR032675">
    <property type="entry name" value="LRR_dom_sf"/>
</dbReference>
<protein>
    <submittedName>
        <fullName evidence="4">Leucine-rich repeat domain-containing protein</fullName>
    </submittedName>
</protein>
<dbReference type="Pfam" id="PF23952">
    <property type="entry name" value="LRR_EndoS"/>
    <property type="match status" value="1"/>
</dbReference>
<dbReference type="SUPFAM" id="SSF52058">
    <property type="entry name" value="L domain-like"/>
    <property type="match status" value="1"/>
</dbReference>
<dbReference type="InterPro" id="IPR001611">
    <property type="entry name" value="Leu-rich_rpt"/>
</dbReference>
<keyword evidence="2" id="KW-0677">Repeat</keyword>
<dbReference type="InterPro" id="IPR003591">
    <property type="entry name" value="Leu-rich_rpt_typical-subtyp"/>
</dbReference>
<gene>
    <name evidence="4" type="ORF">OCV51_08890</name>
</gene>
<feature type="transmembrane region" description="Helical" evidence="3">
    <location>
        <begin position="21"/>
        <end position="45"/>
    </location>
</feature>
<dbReference type="PROSITE" id="PS51450">
    <property type="entry name" value="LRR"/>
    <property type="match status" value="4"/>
</dbReference>
<dbReference type="SMART" id="SM00365">
    <property type="entry name" value="LRR_SD22"/>
    <property type="match status" value="6"/>
</dbReference>
<keyword evidence="5" id="KW-1185">Reference proteome</keyword>
<dbReference type="InterPro" id="IPR025875">
    <property type="entry name" value="Leu-rich_rpt_4"/>
</dbReference>
<dbReference type="Proteomes" id="UP001652394">
    <property type="component" value="Unassembled WGS sequence"/>
</dbReference>
<evidence type="ECO:0000256" key="3">
    <source>
        <dbReference type="SAM" id="Phobius"/>
    </source>
</evidence>
<dbReference type="Pfam" id="PF12799">
    <property type="entry name" value="LRR_4"/>
    <property type="match status" value="1"/>
</dbReference>
<keyword evidence="1" id="KW-0433">Leucine-rich repeat</keyword>
<dbReference type="InterPro" id="IPR050836">
    <property type="entry name" value="SDS22/Internalin_LRR"/>
</dbReference>
<accession>A0ABT2TBV9</accession>
<evidence type="ECO:0000256" key="2">
    <source>
        <dbReference type="ARBA" id="ARBA00022737"/>
    </source>
</evidence>
<dbReference type="PANTHER" id="PTHR46652:SF3">
    <property type="entry name" value="LEUCINE-RICH REPEAT-CONTAINING PROTEIN 9"/>
    <property type="match status" value="1"/>
</dbReference>
<reference evidence="4 5" key="1">
    <citation type="journal article" date="2021" name="ISME Commun">
        <title>Automated analysis of genomic sequences facilitates high-throughput and comprehensive description of bacteria.</title>
        <authorList>
            <person name="Hitch T.C.A."/>
        </authorList>
    </citation>
    <scope>NUCLEOTIDE SEQUENCE [LARGE SCALE GENOMIC DNA]</scope>
    <source>
        <strain evidence="4 5">H2_18</strain>
    </source>
</reference>
<sequence>MIKYIKRWGEKLKKYENRHPILIILWSVCVTLLVVLFSGGIYLYVQQRQEIRHVRFEDKEFEKAVQKSLEKKYITTDDLKNLTTLEIEDNKQIEDISDLVKFPNLTSLVIKNCEISDLHVIGKLDKLKSLNLTGNNIEDLTPLSECYALKEIFLGNNNITDITPLYNLNGLQTVGLQQNNISSIEPGIEKMVSLSYIDIANNRLISIDPLGDIENLVYLYAGSNKLSETPQLSDMSALKVLDLSNNAFQKLDKMGDFPSLQELNIYGNHLEGLEVLDGCPNLIKLNLSYNDFHSLDGILQCEKLEYLDIRATKIEHVEMLKVLPAFNSIYMDDRVDRSQLDFMIGHFRNGDTKTKQYLLQKQYNL</sequence>
<proteinExistence type="predicted"/>
<dbReference type="SMART" id="SM00369">
    <property type="entry name" value="LRR_TYP"/>
    <property type="match status" value="5"/>
</dbReference>
<dbReference type="PANTHER" id="PTHR46652">
    <property type="entry name" value="LEUCINE-RICH REPEAT AND IQ DOMAIN-CONTAINING PROTEIN 1-RELATED"/>
    <property type="match status" value="1"/>
</dbReference>
<keyword evidence="3" id="KW-1133">Transmembrane helix</keyword>
<keyword evidence="3" id="KW-0472">Membrane</keyword>
<dbReference type="Gene3D" id="3.80.10.10">
    <property type="entry name" value="Ribonuclease Inhibitor"/>
    <property type="match status" value="2"/>
</dbReference>
<evidence type="ECO:0000313" key="4">
    <source>
        <dbReference type="EMBL" id="MCU6747765.1"/>
    </source>
</evidence>
<keyword evidence="3" id="KW-0812">Transmembrane</keyword>
<evidence type="ECO:0000313" key="5">
    <source>
        <dbReference type="Proteomes" id="UP001652394"/>
    </source>
</evidence>
<comment type="caution">
    <text evidence="4">The sequence shown here is derived from an EMBL/GenBank/DDBJ whole genome shotgun (WGS) entry which is preliminary data.</text>
</comment>
<organism evidence="4 5">
    <name type="scientific">Faecalicatena acetigenes</name>
    <dbReference type="NCBI Taxonomy" id="2981790"/>
    <lineage>
        <taxon>Bacteria</taxon>
        <taxon>Bacillati</taxon>
        <taxon>Bacillota</taxon>
        <taxon>Clostridia</taxon>
        <taxon>Lachnospirales</taxon>
        <taxon>Lachnospiraceae</taxon>
        <taxon>Faecalicatena</taxon>
    </lineage>
</organism>
<name>A0ABT2TBV9_9FIRM</name>
<dbReference type="RefSeq" id="WP_059069007.1">
    <property type="nucleotide sequence ID" value="NZ_JAOQJX010000012.1"/>
</dbReference>
<evidence type="ECO:0000256" key="1">
    <source>
        <dbReference type="ARBA" id="ARBA00022614"/>
    </source>
</evidence>